<reference evidence="3 4" key="1">
    <citation type="submission" date="2023-08" db="EMBL/GenBank/DDBJ databases">
        <title>Draft genome sequence of Algoriphagus confluentis.</title>
        <authorList>
            <person name="Takatani N."/>
            <person name="Hosokawa M."/>
            <person name="Sawabe T."/>
        </authorList>
    </citation>
    <scope>NUCLEOTIDE SEQUENCE [LARGE SCALE GENOMIC DNA]</scope>
    <source>
        <strain evidence="3 4">NBRC 111222</strain>
    </source>
</reference>
<keyword evidence="4" id="KW-1185">Reference proteome</keyword>
<protein>
    <submittedName>
        <fullName evidence="3">Restriction endonuclease</fullName>
    </submittedName>
</protein>
<organism evidence="3 4">
    <name type="scientific">Algoriphagus confluentis</name>
    <dbReference type="NCBI Taxonomy" id="1697556"/>
    <lineage>
        <taxon>Bacteria</taxon>
        <taxon>Pseudomonadati</taxon>
        <taxon>Bacteroidota</taxon>
        <taxon>Cytophagia</taxon>
        <taxon>Cytophagales</taxon>
        <taxon>Cyclobacteriaceae</taxon>
        <taxon>Algoriphagus</taxon>
    </lineage>
</organism>
<dbReference type="PANTHER" id="PTHR30015">
    <property type="entry name" value="MRR RESTRICTION SYSTEM PROTEIN"/>
    <property type="match status" value="1"/>
</dbReference>
<feature type="domain" description="Restriction system protein Mrr-like N-terminal" evidence="2">
    <location>
        <begin position="10"/>
        <end position="93"/>
    </location>
</feature>
<keyword evidence="3" id="KW-0540">Nuclease</keyword>
<feature type="domain" description="Restriction endonuclease type IV Mrr" evidence="1">
    <location>
        <begin position="147"/>
        <end position="263"/>
    </location>
</feature>
<dbReference type="InterPro" id="IPR011856">
    <property type="entry name" value="tRNA_endonuc-like_dom_sf"/>
</dbReference>
<proteinExistence type="predicted"/>
<keyword evidence="3" id="KW-0255">Endonuclease</keyword>
<dbReference type="Pfam" id="PF14338">
    <property type="entry name" value="Mrr_N"/>
    <property type="match status" value="1"/>
</dbReference>
<dbReference type="InterPro" id="IPR025745">
    <property type="entry name" value="Mrr-like_N_dom"/>
</dbReference>
<name>A0ABQ6PTJ8_9BACT</name>
<dbReference type="Proteomes" id="UP001338309">
    <property type="component" value="Unassembled WGS sequence"/>
</dbReference>
<dbReference type="Pfam" id="PF04471">
    <property type="entry name" value="Mrr_cat"/>
    <property type="match status" value="1"/>
</dbReference>
<dbReference type="Gene3D" id="3.40.1350.10">
    <property type="match status" value="1"/>
</dbReference>
<evidence type="ECO:0000313" key="3">
    <source>
        <dbReference type="EMBL" id="GMQ31296.1"/>
    </source>
</evidence>
<dbReference type="RefSeq" id="WP_338221654.1">
    <property type="nucleotide sequence ID" value="NZ_BTPD01000017.1"/>
</dbReference>
<dbReference type="SUPFAM" id="SSF52980">
    <property type="entry name" value="Restriction endonuclease-like"/>
    <property type="match status" value="1"/>
</dbReference>
<dbReference type="EMBL" id="BTPD01000017">
    <property type="protein sequence ID" value="GMQ31296.1"/>
    <property type="molecule type" value="Genomic_DNA"/>
</dbReference>
<dbReference type="InterPro" id="IPR007560">
    <property type="entry name" value="Restrct_endonuc_IV_Mrr"/>
</dbReference>
<comment type="caution">
    <text evidence="3">The sequence shown here is derived from an EMBL/GenBank/DDBJ whole genome shotgun (WGS) entry which is preliminary data.</text>
</comment>
<dbReference type="PANTHER" id="PTHR30015:SF7">
    <property type="entry name" value="TYPE IV METHYL-DIRECTED RESTRICTION ENZYME ECOKMRR"/>
    <property type="match status" value="1"/>
</dbReference>
<evidence type="ECO:0000259" key="2">
    <source>
        <dbReference type="Pfam" id="PF14338"/>
    </source>
</evidence>
<dbReference type="GO" id="GO:0004519">
    <property type="term" value="F:endonuclease activity"/>
    <property type="evidence" value="ECO:0007669"/>
    <property type="project" value="UniProtKB-KW"/>
</dbReference>
<keyword evidence="3" id="KW-0378">Hydrolase</keyword>
<evidence type="ECO:0000259" key="1">
    <source>
        <dbReference type="Pfam" id="PF04471"/>
    </source>
</evidence>
<sequence length="289" mass="33101">MRKRKSQAEFVKWFGPVLDALRELGNTGKPKEVCEKIAEKENLTEDFLDQTLKSGTNRFENQVAWARQYLIWEGLLDSSVRGTWKLTERGRNTNLDYAAAHKLFLKWVEINQKARKTKTKEEIIEDQEEDSPETIEIPAEANLLSVLKSLSPKGFENICKELLREHNFEKVEVTGKSHDGGIDGYGVLEINPFVSFKVIFQCKRYEGSVSRSQVGDFRNSMLGRAEKGIILTTGTFTKEAEKEANREGAPPIELVDGNKLVQMFEKVQLGLKPKTVYEIDLNYFEKFKE</sequence>
<gene>
    <name evidence="3" type="ORF">Aconfl_39400</name>
</gene>
<accession>A0ABQ6PTJ8</accession>
<evidence type="ECO:0000313" key="4">
    <source>
        <dbReference type="Proteomes" id="UP001338309"/>
    </source>
</evidence>
<dbReference type="InterPro" id="IPR011335">
    <property type="entry name" value="Restrct_endonuc-II-like"/>
</dbReference>
<dbReference type="InterPro" id="IPR052906">
    <property type="entry name" value="Type_IV_Methyl-Rstrct_Enzyme"/>
</dbReference>